<gene>
    <name evidence="1" type="ORF">GCM10007940_08980</name>
</gene>
<reference evidence="1" key="1">
    <citation type="journal article" date="2014" name="Int. J. Syst. Evol. Microbiol.">
        <title>Complete genome sequence of Corynebacterium casei LMG S-19264T (=DSM 44701T), isolated from a smear-ripened cheese.</title>
        <authorList>
            <consortium name="US DOE Joint Genome Institute (JGI-PGF)"/>
            <person name="Walter F."/>
            <person name="Albersmeier A."/>
            <person name="Kalinowski J."/>
            <person name="Ruckert C."/>
        </authorList>
    </citation>
    <scope>NUCLEOTIDE SEQUENCE</scope>
    <source>
        <strain evidence="1">NBRC 108769</strain>
    </source>
</reference>
<accession>A0AA37SKG9</accession>
<keyword evidence="2" id="KW-1185">Reference proteome</keyword>
<sequence>MSKIKNLFFDLDNTILDFSYASHVAFKSLLNHFNRDAYDSYSVYNQGNSKVWKEFEENKITALELRSKRFDLYLDAMGWEGDGGEWNKVYLENVILNTKYVSGAELLIRDLSKDYNIHIVTNGLKEVQRPRLKAAQLEPFLSSITVSDEISAAKPQPRFFEVAMENAGISNRESVLMIGDSYGSDITGGHGYGLKTCWFNHDKIKEDRKIHDFEIHQISELAGILR</sequence>
<dbReference type="InterPro" id="IPR011951">
    <property type="entry name" value="HAD-SF_hydro_IA_YjjG/PynA"/>
</dbReference>
<dbReference type="SUPFAM" id="SSF56784">
    <property type="entry name" value="HAD-like"/>
    <property type="match status" value="1"/>
</dbReference>
<dbReference type="Pfam" id="PF13419">
    <property type="entry name" value="HAD_2"/>
    <property type="match status" value="1"/>
</dbReference>
<dbReference type="InterPro" id="IPR023214">
    <property type="entry name" value="HAD_sf"/>
</dbReference>
<dbReference type="InterPro" id="IPR036412">
    <property type="entry name" value="HAD-like_sf"/>
</dbReference>
<dbReference type="GO" id="GO:0008253">
    <property type="term" value="F:5'-nucleotidase activity"/>
    <property type="evidence" value="ECO:0007669"/>
    <property type="project" value="InterPro"/>
</dbReference>
<dbReference type="InterPro" id="IPR041492">
    <property type="entry name" value="HAD_2"/>
</dbReference>
<dbReference type="PRINTS" id="PR00413">
    <property type="entry name" value="HADHALOGNASE"/>
</dbReference>
<protein>
    <submittedName>
        <fullName evidence="1">Haloacid dehalogenase</fullName>
    </submittedName>
</protein>
<dbReference type="RefSeq" id="WP_235293084.1">
    <property type="nucleotide sequence ID" value="NZ_BSOH01000005.1"/>
</dbReference>
<dbReference type="Proteomes" id="UP001156666">
    <property type="component" value="Unassembled WGS sequence"/>
</dbReference>
<dbReference type="Gene3D" id="1.10.150.240">
    <property type="entry name" value="Putative phosphatase, domain 2"/>
    <property type="match status" value="1"/>
</dbReference>
<organism evidence="1 2">
    <name type="scientific">Portibacter lacus</name>
    <dbReference type="NCBI Taxonomy" id="1099794"/>
    <lineage>
        <taxon>Bacteria</taxon>
        <taxon>Pseudomonadati</taxon>
        <taxon>Bacteroidota</taxon>
        <taxon>Saprospiria</taxon>
        <taxon>Saprospirales</taxon>
        <taxon>Haliscomenobacteraceae</taxon>
        <taxon>Portibacter</taxon>
    </lineage>
</organism>
<name>A0AA37SKG9_9BACT</name>
<dbReference type="InterPro" id="IPR052550">
    <property type="entry name" value="Pyrimidine_5'-ntase_YjjG"/>
</dbReference>
<dbReference type="Gene3D" id="3.40.50.1000">
    <property type="entry name" value="HAD superfamily/HAD-like"/>
    <property type="match status" value="1"/>
</dbReference>
<dbReference type="NCBIfam" id="TIGR01549">
    <property type="entry name" value="HAD-SF-IA-v1"/>
    <property type="match status" value="1"/>
</dbReference>
<dbReference type="InterPro" id="IPR023198">
    <property type="entry name" value="PGP-like_dom2"/>
</dbReference>
<dbReference type="SFLD" id="SFLDG01129">
    <property type="entry name" value="C1.5:_HAD__Beta-PGM__Phosphata"/>
    <property type="match status" value="1"/>
</dbReference>
<dbReference type="PANTHER" id="PTHR47478:SF1">
    <property type="entry name" value="PYRIMIDINE 5'-NUCLEOTIDASE YJJG"/>
    <property type="match status" value="1"/>
</dbReference>
<dbReference type="AlphaFoldDB" id="A0AA37SKG9"/>
<proteinExistence type="predicted"/>
<dbReference type="InterPro" id="IPR006439">
    <property type="entry name" value="HAD-SF_hydro_IA"/>
</dbReference>
<reference evidence="1" key="2">
    <citation type="submission" date="2023-01" db="EMBL/GenBank/DDBJ databases">
        <title>Draft genome sequence of Portibacter lacus strain NBRC 108769.</title>
        <authorList>
            <person name="Sun Q."/>
            <person name="Mori K."/>
        </authorList>
    </citation>
    <scope>NUCLEOTIDE SEQUENCE</scope>
    <source>
        <strain evidence="1">NBRC 108769</strain>
    </source>
</reference>
<dbReference type="EMBL" id="BSOH01000005">
    <property type="protein sequence ID" value="GLR16283.1"/>
    <property type="molecule type" value="Genomic_DNA"/>
</dbReference>
<dbReference type="NCBIfam" id="TIGR02254">
    <property type="entry name" value="YjjG_YfnB"/>
    <property type="match status" value="1"/>
</dbReference>
<evidence type="ECO:0000313" key="1">
    <source>
        <dbReference type="EMBL" id="GLR16283.1"/>
    </source>
</evidence>
<comment type="caution">
    <text evidence="1">The sequence shown here is derived from an EMBL/GenBank/DDBJ whole genome shotgun (WGS) entry which is preliminary data.</text>
</comment>
<dbReference type="PANTHER" id="PTHR47478">
    <property type="match status" value="1"/>
</dbReference>
<dbReference type="SFLD" id="SFLDS00003">
    <property type="entry name" value="Haloacid_Dehalogenase"/>
    <property type="match status" value="1"/>
</dbReference>
<evidence type="ECO:0000313" key="2">
    <source>
        <dbReference type="Proteomes" id="UP001156666"/>
    </source>
</evidence>